<evidence type="ECO:0000313" key="3">
    <source>
        <dbReference type="Proteomes" id="UP000194236"/>
    </source>
</evidence>
<evidence type="ECO:0000259" key="1">
    <source>
        <dbReference type="Pfam" id="PF13638"/>
    </source>
</evidence>
<dbReference type="PANTHER" id="PTHR16161:SF0">
    <property type="entry name" value="TRANSCRIPTIONAL PROTEIN SWT1"/>
    <property type="match status" value="1"/>
</dbReference>
<dbReference type="Gene3D" id="3.40.50.1010">
    <property type="entry name" value="5'-nuclease"/>
    <property type="match status" value="1"/>
</dbReference>
<dbReference type="AlphaFoldDB" id="A0A1Y3AZ55"/>
<protein>
    <recommendedName>
        <fullName evidence="1">PIN domain-containing protein</fullName>
    </recommendedName>
</protein>
<dbReference type="OrthoDB" id="2017974at2759"/>
<dbReference type="CDD" id="cd09885">
    <property type="entry name" value="PIN_Smg6-like"/>
    <property type="match status" value="1"/>
</dbReference>
<dbReference type="SUPFAM" id="SSF88723">
    <property type="entry name" value="PIN domain-like"/>
    <property type="match status" value="1"/>
</dbReference>
<dbReference type="InterPro" id="IPR002716">
    <property type="entry name" value="PIN_dom"/>
</dbReference>
<reference evidence="2 3" key="1">
    <citation type="submission" date="2017-03" db="EMBL/GenBank/DDBJ databases">
        <title>Genome Survey of Euroglyphus maynei.</title>
        <authorList>
            <person name="Arlian L.G."/>
            <person name="Morgan M.S."/>
            <person name="Rider S.D."/>
        </authorList>
    </citation>
    <scope>NUCLEOTIDE SEQUENCE [LARGE SCALE GENOMIC DNA]</scope>
    <source>
        <strain evidence="2">Arlian Lab</strain>
        <tissue evidence="2">Whole body</tissue>
    </source>
</reference>
<dbReference type="PANTHER" id="PTHR16161">
    <property type="entry name" value="TRANSCRIPTIONAL PROTEIN SWT1"/>
    <property type="match status" value="1"/>
</dbReference>
<dbReference type="InterPro" id="IPR029060">
    <property type="entry name" value="PIN-like_dom_sf"/>
</dbReference>
<dbReference type="InterPro" id="IPR052626">
    <property type="entry name" value="SWT1_Regulator"/>
</dbReference>
<name>A0A1Y3AZ55_EURMA</name>
<accession>A0A1Y3AZ55</accession>
<gene>
    <name evidence="2" type="ORF">BLA29_006351</name>
</gene>
<feature type="domain" description="PIN" evidence="1">
    <location>
        <begin position="34"/>
        <end position="226"/>
    </location>
</feature>
<proteinExistence type="predicted"/>
<evidence type="ECO:0000313" key="2">
    <source>
        <dbReference type="EMBL" id="OTF73802.1"/>
    </source>
</evidence>
<dbReference type="EMBL" id="MUJZ01050063">
    <property type="protein sequence ID" value="OTF73802.1"/>
    <property type="molecule type" value="Genomic_DNA"/>
</dbReference>
<organism evidence="2 3">
    <name type="scientific">Euroglyphus maynei</name>
    <name type="common">Mayne's house dust mite</name>
    <dbReference type="NCBI Taxonomy" id="6958"/>
    <lineage>
        <taxon>Eukaryota</taxon>
        <taxon>Metazoa</taxon>
        <taxon>Ecdysozoa</taxon>
        <taxon>Arthropoda</taxon>
        <taxon>Chelicerata</taxon>
        <taxon>Arachnida</taxon>
        <taxon>Acari</taxon>
        <taxon>Acariformes</taxon>
        <taxon>Sarcoptiformes</taxon>
        <taxon>Astigmata</taxon>
        <taxon>Psoroptidia</taxon>
        <taxon>Analgoidea</taxon>
        <taxon>Pyroglyphidae</taxon>
        <taxon>Pyroglyphinae</taxon>
        <taxon>Euroglyphus</taxon>
    </lineage>
</organism>
<keyword evidence="3" id="KW-1185">Reference proteome</keyword>
<comment type="caution">
    <text evidence="2">The sequence shown here is derived from an EMBL/GenBank/DDBJ whole genome shotgun (WGS) entry which is preliminary data.</text>
</comment>
<dbReference type="GO" id="GO:0005634">
    <property type="term" value="C:nucleus"/>
    <property type="evidence" value="ECO:0007669"/>
    <property type="project" value="TreeGrafter"/>
</dbReference>
<dbReference type="Proteomes" id="UP000194236">
    <property type="component" value="Unassembled WGS sequence"/>
</dbReference>
<dbReference type="Pfam" id="PF13638">
    <property type="entry name" value="PIN_4"/>
    <property type="match status" value="1"/>
</dbReference>
<sequence length="244" mass="28959">MFCQQDRKHGRYFRMTEHIHEPKRRFIIIPRYVIFDTNCFINDLSSIMKYVHSKQPSSFIVTVPLIVVQELQSMMARGERLNNITSEDIKIDEQQELKHKQLAKKSSEILDFLHKAFDSNMSNIRAITSKGSLLDRIDYKEESYNNLDPTNNDDLILYGCINLVEKDRHTNNEQIDDKWMHTLLKDAGEQHLTNQDEFIYRDVILITDDMNLRIKSLGYDVPVKKFKQFRKWANTLEHHRQPST</sequence>